<evidence type="ECO:0000313" key="3">
    <source>
        <dbReference type="EnsemblPlants" id="QL07p017243:mrna"/>
    </source>
</evidence>
<dbReference type="PANTHER" id="PTHR33474:SF28">
    <property type="entry name" value="OS01G0815400 PROTEIN"/>
    <property type="match status" value="1"/>
</dbReference>
<dbReference type="EnsemblPlants" id="QL07p017243:mrna">
    <property type="protein sequence ID" value="QL07p017243:mrna"/>
    <property type="gene ID" value="QL07p017243"/>
</dbReference>
<dbReference type="FunCoup" id="A0A7N2R7M6">
    <property type="interactions" value="40"/>
</dbReference>
<dbReference type="AlphaFoldDB" id="A0A7N2R7M6"/>
<feature type="region of interest" description="Disordered" evidence="1">
    <location>
        <begin position="71"/>
        <end position="93"/>
    </location>
</feature>
<evidence type="ECO:0000256" key="2">
    <source>
        <dbReference type="SAM" id="SignalP"/>
    </source>
</evidence>
<accession>A0A7N2R7M6</accession>
<proteinExistence type="predicted"/>
<reference evidence="3" key="2">
    <citation type="submission" date="2021-01" db="UniProtKB">
        <authorList>
            <consortium name="EnsemblPlants"/>
        </authorList>
    </citation>
    <scope>IDENTIFICATION</scope>
</reference>
<name>A0A7N2R7M6_QUELO</name>
<keyword evidence="4" id="KW-1185">Reference proteome</keyword>
<dbReference type="EMBL" id="LRBV02000007">
    <property type="status" value="NOT_ANNOTATED_CDS"/>
    <property type="molecule type" value="Genomic_DNA"/>
</dbReference>
<feature type="chain" id="PRO_5029772680" evidence="2">
    <location>
        <begin position="22"/>
        <end position="93"/>
    </location>
</feature>
<reference evidence="3 4" key="1">
    <citation type="journal article" date="2016" name="G3 (Bethesda)">
        <title>First Draft Assembly and Annotation of the Genome of a California Endemic Oak Quercus lobata Nee (Fagaceae).</title>
        <authorList>
            <person name="Sork V.L."/>
            <person name="Fitz-Gibbon S.T."/>
            <person name="Puiu D."/>
            <person name="Crepeau M."/>
            <person name="Gugger P.F."/>
            <person name="Sherman R."/>
            <person name="Stevens K."/>
            <person name="Langley C.H."/>
            <person name="Pellegrini M."/>
            <person name="Salzberg S.L."/>
        </authorList>
    </citation>
    <scope>NUCLEOTIDE SEQUENCE [LARGE SCALE GENOMIC DNA]</scope>
    <source>
        <strain evidence="3 4">cv. SW786</strain>
    </source>
</reference>
<dbReference type="Proteomes" id="UP000594261">
    <property type="component" value="Chromosome 7"/>
</dbReference>
<dbReference type="PANTHER" id="PTHR33474">
    <property type="entry name" value="TRANSMEMBRANE PROTEIN"/>
    <property type="match status" value="1"/>
</dbReference>
<sequence length="93" mass="10370">MAHKAFLTFFVLFLSFSYVLSISADPTTRSLKSKKEDQSVQHLLAQEAMDLRDGDEVFDVGERFIEGRMDFETSDYKGTGANPGHDPKPPGKA</sequence>
<evidence type="ECO:0000313" key="4">
    <source>
        <dbReference type="Proteomes" id="UP000594261"/>
    </source>
</evidence>
<protein>
    <submittedName>
        <fullName evidence="3">Uncharacterized protein</fullName>
    </submittedName>
</protein>
<keyword evidence="2" id="KW-0732">Signal</keyword>
<evidence type="ECO:0000256" key="1">
    <source>
        <dbReference type="SAM" id="MobiDB-lite"/>
    </source>
</evidence>
<organism evidence="3 4">
    <name type="scientific">Quercus lobata</name>
    <name type="common">Valley oak</name>
    <dbReference type="NCBI Taxonomy" id="97700"/>
    <lineage>
        <taxon>Eukaryota</taxon>
        <taxon>Viridiplantae</taxon>
        <taxon>Streptophyta</taxon>
        <taxon>Embryophyta</taxon>
        <taxon>Tracheophyta</taxon>
        <taxon>Spermatophyta</taxon>
        <taxon>Magnoliopsida</taxon>
        <taxon>eudicotyledons</taxon>
        <taxon>Gunneridae</taxon>
        <taxon>Pentapetalae</taxon>
        <taxon>rosids</taxon>
        <taxon>fabids</taxon>
        <taxon>Fagales</taxon>
        <taxon>Fagaceae</taxon>
        <taxon>Quercus</taxon>
    </lineage>
</organism>
<dbReference type="Gramene" id="QL07p017243:mrna">
    <property type="protein sequence ID" value="QL07p017243:mrna"/>
    <property type="gene ID" value="QL07p017243"/>
</dbReference>
<feature type="signal peptide" evidence="2">
    <location>
        <begin position="1"/>
        <end position="21"/>
    </location>
</feature>
<dbReference type="OMA" id="NHHDPRT"/>
<dbReference type="InParanoid" id="A0A7N2R7M6"/>